<dbReference type="Pfam" id="PF00589">
    <property type="entry name" value="Phage_integrase"/>
    <property type="match status" value="1"/>
</dbReference>
<dbReference type="EMBL" id="QPJT01000011">
    <property type="protein sequence ID" value="RCX16393.1"/>
    <property type="molecule type" value="Genomic_DNA"/>
</dbReference>
<dbReference type="PROSITE" id="PS51898">
    <property type="entry name" value="TYR_RECOMBINASE"/>
    <property type="match status" value="1"/>
</dbReference>
<dbReference type="AlphaFoldDB" id="A0A369B4J1"/>
<dbReference type="Proteomes" id="UP000253034">
    <property type="component" value="Unassembled WGS sequence"/>
</dbReference>
<dbReference type="GO" id="GO:0015074">
    <property type="term" value="P:DNA integration"/>
    <property type="evidence" value="ECO:0007669"/>
    <property type="project" value="InterPro"/>
</dbReference>
<dbReference type="InterPro" id="IPR011010">
    <property type="entry name" value="DNA_brk_join_enz"/>
</dbReference>
<evidence type="ECO:0000259" key="4">
    <source>
        <dbReference type="PROSITE" id="PS51898"/>
    </source>
</evidence>
<dbReference type="Gene3D" id="1.10.443.10">
    <property type="entry name" value="Intergrase catalytic core"/>
    <property type="match status" value="1"/>
</dbReference>
<gene>
    <name evidence="5" type="ORF">DFR58_111142</name>
</gene>
<dbReference type="GO" id="GO:0006310">
    <property type="term" value="P:DNA recombination"/>
    <property type="evidence" value="ECO:0007669"/>
    <property type="project" value="UniProtKB-KW"/>
</dbReference>
<keyword evidence="2" id="KW-0238">DNA-binding</keyword>
<feature type="domain" description="Tyr recombinase" evidence="4">
    <location>
        <begin position="271"/>
        <end position="454"/>
    </location>
</feature>
<protein>
    <submittedName>
        <fullName evidence="5">Site-specific recombinase XerD</fullName>
    </submittedName>
</protein>
<evidence type="ECO:0000256" key="1">
    <source>
        <dbReference type="ARBA" id="ARBA00008857"/>
    </source>
</evidence>
<evidence type="ECO:0000256" key="2">
    <source>
        <dbReference type="ARBA" id="ARBA00023125"/>
    </source>
</evidence>
<dbReference type="InterPro" id="IPR050090">
    <property type="entry name" value="Tyrosine_recombinase_XerCD"/>
</dbReference>
<name>A0A369B4J1_9FIRM</name>
<dbReference type="PANTHER" id="PTHR30349">
    <property type="entry name" value="PHAGE INTEGRASE-RELATED"/>
    <property type="match status" value="1"/>
</dbReference>
<evidence type="ECO:0000256" key="3">
    <source>
        <dbReference type="ARBA" id="ARBA00023172"/>
    </source>
</evidence>
<organism evidence="5 6">
    <name type="scientific">Anaerobacterium chartisolvens</name>
    <dbReference type="NCBI Taxonomy" id="1297424"/>
    <lineage>
        <taxon>Bacteria</taxon>
        <taxon>Bacillati</taxon>
        <taxon>Bacillota</taxon>
        <taxon>Clostridia</taxon>
        <taxon>Eubacteriales</taxon>
        <taxon>Oscillospiraceae</taxon>
        <taxon>Anaerobacterium</taxon>
    </lineage>
</organism>
<dbReference type="Gene3D" id="1.10.150.130">
    <property type="match status" value="1"/>
</dbReference>
<sequence length="466" mass="55658">MNYEWLDFLRKEYAKLTDLHYCTIKRKIVYTFLANLGYEKEYFKEIENTGYIDIFASDFSSKNKIIIRALEGNSKIGNDVFEHFVNTLFNSQIDWGIVCNGKDFILVNSKIDGEYEHKKVLQFNLRFTSTEDYLEYFSFNSIFKSKVTNYFLYLMQFKSYKLRESNKISSWISYESVLLNFFKYMAEKKHYRELEHIDYNDFKEFITYEIDLKKKEEKRYAQSIHTIFNKFAYIKGFYDTLIKNGVISNNPFDLLSNEKKLEGIEYIEENEEFEPLQEDEINKILSYYENYQDSERNKLIFLLCLYAGLSRGEIRNLQEENIDLEKKYLCVGEKTVPLSEGIAQKLKDYIISIKDDADFSGFVFYSNYSKYKSGPLSENAINNIIKGYSKYFVYPLPIERQKQITPEFLKKSLVKRMFKNKFTIEEILKLTDLELSTIARYIATSEIKDKTNLDKMLKFHPYKDFF</sequence>
<keyword evidence="3" id="KW-0233">DNA recombination</keyword>
<dbReference type="InterPro" id="IPR002104">
    <property type="entry name" value="Integrase_catalytic"/>
</dbReference>
<dbReference type="SUPFAM" id="SSF56349">
    <property type="entry name" value="DNA breaking-rejoining enzymes"/>
    <property type="match status" value="1"/>
</dbReference>
<evidence type="ECO:0000313" key="5">
    <source>
        <dbReference type="EMBL" id="RCX16393.1"/>
    </source>
</evidence>
<comment type="similarity">
    <text evidence="1">Belongs to the 'phage' integrase family.</text>
</comment>
<reference evidence="5 6" key="1">
    <citation type="submission" date="2018-07" db="EMBL/GenBank/DDBJ databases">
        <title>Genomic Encyclopedia of Type Strains, Phase IV (KMG-IV): sequencing the most valuable type-strain genomes for metagenomic binning, comparative biology and taxonomic classification.</title>
        <authorList>
            <person name="Goeker M."/>
        </authorList>
    </citation>
    <scope>NUCLEOTIDE SEQUENCE [LARGE SCALE GENOMIC DNA]</scope>
    <source>
        <strain evidence="5 6">DSM 27016</strain>
    </source>
</reference>
<dbReference type="RefSeq" id="WP_114297944.1">
    <property type="nucleotide sequence ID" value="NZ_QPJT01000011.1"/>
</dbReference>
<keyword evidence="6" id="KW-1185">Reference proteome</keyword>
<dbReference type="CDD" id="cd00397">
    <property type="entry name" value="DNA_BRE_C"/>
    <property type="match status" value="1"/>
</dbReference>
<dbReference type="OrthoDB" id="9148007at2"/>
<dbReference type="PANTHER" id="PTHR30349:SF41">
    <property type="entry name" value="INTEGRASE_RECOMBINASE PROTEIN MJ0367-RELATED"/>
    <property type="match status" value="1"/>
</dbReference>
<accession>A0A369B4J1</accession>
<dbReference type="GO" id="GO:0003677">
    <property type="term" value="F:DNA binding"/>
    <property type="evidence" value="ECO:0007669"/>
    <property type="project" value="UniProtKB-KW"/>
</dbReference>
<comment type="caution">
    <text evidence="5">The sequence shown here is derived from an EMBL/GenBank/DDBJ whole genome shotgun (WGS) entry which is preliminary data.</text>
</comment>
<dbReference type="InterPro" id="IPR010998">
    <property type="entry name" value="Integrase_recombinase_N"/>
</dbReference>
<evidence type="ECO:0000313" key="6">
    <source>
        <dbReference type="Proteomes" id="UP000253034"/>
    </source>
</evidence>
<proteinExistence type="inferred from homology"/>
<dbReference type="InterPro" id="IPR013762">
    <property type="entry name" value="Integrase-like_cat_sf"/>
</dbReference>